<dbReference type="PANTHER" id="PTHR31286:SF179">
    <property type="entry name" value="RNASE H TYPE-1 DOMAIN-CONTAINING PROTEIN"/>
    <property type="match status" value="1"/>
</dbReference>
<comment type="caution">
    <text evidence="3">The sequence shown here is derived from an EMBL/GenBank/DDBJ whole genome shotgun (WGS) entry which is preliminary data.</text>
</comment>
<dbReference type="InterPro" id="IPR040256">
    <property type="entry name" value="At4g02000-like"/>
</dbReference>
<keyword evidence="1" id="KW-0812">Transmembrane</keyword>
<organism evidence="3 4">
    <name type="scientific">Dendrobium thyrsiflorum</name>
    <name type="common">Pinecone-like raceme dendrobium</name>
    <name type="synonym">Orchid</name>
    <dbReference type="NCBI Taxonomy" id="117978"/>
    <lineage>
        <taxon>Eukaryota</taxon>
        <taxon>Viridiplantae</taxon>
        <taxon>Streptophyta</taxon>
        <taxon>Embryophyta</taxon>
        <taxon>Tracheophyta</taxon>
        <taxon>Spermatophyta</taxon>
        <taxon>Magnoliopsida</taxon>
        <taxon>Liliopsida</taxon>
        <taxon>Asparagales</taxon>
        <taxon>Orchidaceae</taxon>
        <taxon>Epidendroideae</taxon>
        <taxon>Malaxideae</taxon>
        <taxon>Dendrobiinae</taxon>
        <taxon>Dendrobium</taxon>
    </lineage>
</organism>
<proteinExistence type="predicted"/>
<evidence type="ECO:0000313" key="3">
    <source>
        <dbReference type="EMBL" id="KAL0928261.1"/>
    </source>
</evidence>
<keyword evidence="1" id="KW-1133">Transmembrane helix</keyword>
<keyword evidence="1" id="KW-0472">Membrane</keyword>
<dbReference type="Proteomes" id="UP001552299">
    <property type="component" value="Unassembled WGS sequence"/>
</dbReference>
<dbReference type="Pfam" id="PF02374">
    <property type="entry name" value="ArsA_ATPase"/>
    <property type="match status" value="1"/>
</dbReference>
<dbReference type="Gene3D" id="3.40.50.300">
    <property type="entry name" value="P-loop containing nucleotide triphosphate hydrolases"/>
    <property type="match status" value="1"/>
</dbReference>
<dbReference type="AlphaFoldDB" id="A0ABD0VTL5"/>
<evidence type="ECO:0000313" key="4">
    <source>
        <dbReference type="Proteomes" id="UP001552299"/>
    </source>
</evidence>
<protein>
    <recommendedName>
        <fullName evidence="2">ArsA/GET3 Anion-transporting ATPase-like domain-containing protein</fullName>
    </recommendedName>
</protein>
<feature type="transmembrane region" description="Helical" evidence="1">
    <location>
        <begin position="98"/>
        <end position="121"/>
    </location>
</feature>
<dbReference type="PANTHER" id="PTHR31286">
    <property type="entry name" value="GLYCINE-RICH CELL WALL STRUCTURAL PROTEIN 1.8-LIKE"/>
    <property type="match status" value="1"/>
</dbReference>
<dbReference type="EMBL" id="JANQDX010000001">
    <property type="protein sequence ID" value="KAL0928261.1"/>
    <property type="molecule type" value="Genomic_DNA"/>
</dbReference>
<dbReference type="InterPro" id="IPR025723">
    <property type="entry name" value="ArsA/GET3_ATPase-like"/>
</dbReference>
<gene>
    <name evidence="3" type="ORF">M5K25_000134</name>
</gene>
<evidence type="ECO:0000256" key="1">
    <source>
        <dbReference type="SAM" id="Phobius"/>
    </source>
</evidence>
<dbReference type="InterPro" id="IPR027417">
    <property type="entry name" value="P-loop_NTPase"/>
</dbReference>
<evidence type="ECO:0000259" key="2">
    <source>
        <dbReference type="Pfam" id="PF02374"/>
    </source>
</evidence>
<accession>A0ABD0VTL5</accession>
<feature type="domain" description="ArsA/GET3 Anion-transporting ATPase-like" evidence="2">
    <location>
        <begin position="332"/>
        <end position="376"/>
    </location>
</feature>
<feature type="transmembrane region" description="Helical" evidence="1">
    <location>
        <begin position="128"/>
        <end position="148"/>
    </location>
</feature>
<sequence>MAPPSVTVSFDPLVGSHNVLSSSSFSTPFPDLKVTTHCGMAALWISEEEIEALVVPFQFTLVGKFTFRRPKLNLIHSFFFNLKLSKNFSVTLFDPRHILIKLSIIWIIVAFSGIDLIMFAIRIKWSRLFVIVICLFESHIVPIWISLFELRPHLFSPRILYGLGSNFGWKLQIDNAIDVGSKPSIVRLLLELDITKQYPNYIWFGLNKFGYVQNIVMDEFPAFCDHCKILVHEWTQALWCSNKVTTQCCNASSIAALANLQVEALARAFALQSSPSHKQPLQTSLLQYIPQSSLGNRQQFKHREIEEGRREERGVAIPEGTLRNILEQESPKWVFVGGKGGVGKMTCISILSIMLASVRLSLISTNPAQNLSNAFQ</sequence>
<keyword evidence="4" id="KW-1185">Reference proteome</keyword>
<reference evidence="3 4" key="1">
    <citation type="journal article" date="2024" name="Plant Biotechnol. J.">
        <title>Dendrobium thyrsiflorum genome and its molecular insights into genes involved in important horticultural traits.</title>
        <authorList>
            <person name="Chen B."/>
            <person name="Wang J.Y."/>
            <person name="Zheng P.J."/>
            <person name="Li K.L."/>
            <person name="Liang Y.M."/>
            <person name="Chen X.F."/>
            <person name="Zhang C."/>
            <person name="Zhao X."/>
            <person name="He X."/>
            <person name="Zhang G.Q."/>
            <person name="Liu Z.J."/>
            <person name="Xu Q."/>
        </authorList>
    </citation>
    <scope>NUCLEOTIDE SEQUENCE [LARGE SCALE GENOMIC DNA]</scope>
    <source>
        <strain evidence="3">GZMU011</strain>
    </source>
</reference>
<name>A0ABD0VTL5_DENTH</name>